<dbReference type="PANTHER" id="PTHR32438">
    <property type="entry name" value="4-ALPHA-GLUCANOTRANSFERASE DPE1, CHLOROPLASTIC/AMYLOPLASTIC"/>
    <property type="match status" value="1"/>
</dbReference>
<name>A0A1M7RUZ4_9BACT</name>
<dbReference type="SUPFAM" id="SSF51445">
    <property type="entry name" value="(Trans)glycosidases"/>
    <property type="match status" value="1"/>
</dbReference>
<evidence type="ECO:0000256" key="5">
    <source>
        <dbReference type="ARBA" id="ARBA00022676"/>
    </source>
</evidence>
<dbReference type="EMBL" id="FRDI01000002">
    <property type="protein sequence ID" value="SHN49822.1"/>
    <property type="molecule type" value="Genomic_DNA"/>
</dbReference>
<dbReference type="AlphaFoldDB" id="A0A1M7RUZ4"/>
<sequence length="504" mass="58298">MNNRSSGVLLHISSLPSKYGIGDLGTVAYEFAKLLINANQLYWQMLPITPTNSALGNSPYSSPSAFAGNYLFISPEMLVQDNFISWQELENIFQSNQENNSQNIHINYELVEKQKKQLLDFAYQKNKLQLSNNQDFQIFCKKEAYWLNDYAAFCALKEYHQGLEWKLWAEPLKHKEQAVVDSWSSEHCELFDKERFIQFIFYQQWNAFYNHCKKIGLKLIGDLPIYVTYDSADVWANPQYFKLDDNLEPTHVAGVPPDYFSETGQRWGNPVYNWNTLKHDNFSWWVKRVKHNLNLFDTIRIDHFRGFVNYWEIEASEQTAINGEWIDAPGFELFETLNTKPEKLSIIAEDLGIITSSVKDLRDTFEFPGMKVLQFAFGGNLSENPHIPFSYTKNSVVYTGTHDNPTTKEWFSSIANEEEKQQLQAYVGHEVQMHNANAVLMRLAMASIANIAIIPMQDILALGEEGRMNTPSSSSGNWSWRMTETQLNSETFSVLSWLTKFFAR</sequence>
<dbReference type="Pfam" id="PF02446">
    <property type="entry name" value="Glyco_hydro_77"/>
    <property type="match status" value="1"/>
</dbReference>
<evidence type="ECO:0000256" key="3">
    <source>
        <dbReference type="ARBA" id="ARBA00012560"/>
    </source>
</evidence>
<evidence type="ECO:0000256" key="2">
    <source>
        <dbReference type="ARBA" id="ARBA00005684"/>
    </source>
</evidence>
<gene>
    <name evidence="11" type="ORF">SAMN02745728_00174</name>
</gene>
<proteinExistence type="inferred from homology"/>
<dbReference type="RefSeq" id="WP_072695542.1">
    <property type="nucleotide sequence ID" value="NZ_FRDI01000002.1"/>
</dbReference>
<evidence type="ECO:0000256" key="8">
    <source>
        <dbReference type="ARBA" id="ARBA00031423"/>
    </source>
</evidence>
<evidence type="ECO:0000256" key="4">
    <source>
        <dbReference type="ARBA" id="ARBA00020295"/>
    </source>
</evidence>
<comment type="similarity">
    <text evidence="2 10">Belongs to the disproportionating enzyme family.</text>
</comment>
<keyword evidence="12" id="KW-1185">Reference proteome</keyword>
<dbReference type="InterPro" id="IPR003385">
    <property type="entry name" value="Glyco_hydro_77"/>
</dbReference>
<organism evidence="11 12">
    <name type="scientific">Desulfovibrio litoralis DSM 11393</name>
    <dbReference type="NCBI Taxonomy" id="1121455"/>
    <lineage>
        <taxon>Bacteria</taxon>
        <taxon>Pseudomonadati</taxon>
        <taxon>Thermodesulfobacteriota</taxon>
        <taxon>Desulfovibrionia</taxon>
        <taxon>Desulfovibrionales</taxon>
        <taxon>Desulfovibrionaceae</taxon>
        <taxon>Desulfovibrio</taxon>
    </lineage>
</organism>
<reference evidence="11 12" key="1">
    <citation type="submission" date="2016-12" db="EMBL/GenBank/DDBJ databases">
        <authorList>
            <person name="Song W.-J."/>
            <person name="Kurnit D.M."/>
        </authorList>
    </citation>
    <scope>NUCLEOTIDE SEQUENCE [LARGE SCALE GENOMIC DNA]</scope>
    <source>
        <strain evidence="11 12">DSM 11393</strain>
    </source>
</reference>
<dbReference type="NCBIfam" id="NF011080">
    <property type="entry name" value="PRK14508.1-3"/>
    <property type="match status" value="1"/>
</dbReference>
<protein>
    <recommendedName>
        <fullName evidence="4 10">4-alpha-glucanotransferase</fullName>
        <ecNumber evidence="3 10">2.4.1.25</ecNumber>
    </recommendedName>
    <alternativeName>
        <fullName evidence="8 10">Amylomaltase</fullName>
    </alternativeName>
    <alternativeName>
        <fullName evidence="9 10">Disproportionating enzyme</fullName>
    </alternativeName>
</protein>
<dbReference type="NCBIfam" id="TIGR00217">
    <property type="entry name" value="malQ"/>
    <property type="match status" value="1"/>
</dbReference>
<dbReference type="GO" id="GO:0005975">
    <property type="term" value="P:carbohydrate metabolic process"/>
    <property type="evidence" value="ECO:0007669"/>
    <property type="project" value="InterPro"/>
</dbReference>
<dbReference type="InterPro" id="IPR017853">
    <property type="entry name" value="GH"/>
</dbReference>
<dbReference type="OrthoDB" id="9761577at2"/>
<evidence type="ECO:0000256" key="1">
    <source>
        <dbReference type="ARBA" id="ARBA00000439"/>
    </source>
</evidence>
<evidence type="ECO:0000256" key="7">
    <source>
        <dbReference type="ARBA" id="ARBA00023277"/>
    </source>
</evidence>
<evidence type="ECO:0000313" key="12">
    <source>
        <dbReference type="Proteomes" id="UP000186469"/>
    </source>
</evidence>
<evidence type="ECO:0000313" key="11">
    <source>
        <dbReference type="EMBL" id="SHN49822.1"/>
    </source>
</evidence>
<keyword evidence="7 10" id="KW-0119">Carbohydrate metabolism</keyword>
<dbReference type="STRING" id="1121455.SAMN02745728_00174"/>
<keyword evidence="6 10" id="KW-0808">Transferase</keyword>
<dbReference type="GO" id="GO:0004134">
    <property type="term" value="F:4-alpha-glucanotransferase activity"/>
    <property type="evidence" value="ECO:0007669"/>
    <property type="project" value="UniProtKB-EC"/>
</dbReference>
<evidence type="ECO:0000256" key="9">
    <source>
        <dbReference type="ARBA" id="ARBA00031501"/>
    </source>
</evidence>
<evidence type="ECO:0000256" key="6">
    <source>
        <dbReference type="ARBA" id="ARBA00022679"/>
    </source>
</evidence>
<evidence type="ECO:0000256" key="10">
    <source>
        <dbReference type="RuleBase" id="RU361207"/>
    </source>
</evidence>
<dbReference type="Gene3D" id="3.20.20.80">
    <property type="entry name" value="Glycosidases"/>
    <property type="match status" value="1"/>
</dbReference>
<dbReference type="PANTHER" id="PTHR32438:SF5">
    <property type="entry name" value="4-ALPHA-GLUCANOTRANSFERASE DPE1, CHLOROPLASTIC_AMYLOPLASTIC"/>
    <property type="match status" value="1"/>
</dbReference>
<dbReference type="EC" id="2.4.1.25" evidence="3 10"/>
<comment type="catalytic activity">
    <reaction evidence="1 10">
        <text>Transfers a segment of a (1-&gt;4)-alpha-D-glucan to a new position in an acceptor, which may be glucose or a (1-&gt;4)-alpha-D-glucan.</text>
        <dbReference type="EC" id="2.4.1.25"/>
    </reaction>
</comment>
<keyword evidence="5 10" id="KW-0328">Glycosyltransferase</keyword>
<dbReference type="Proteomes" id="UP000186469">
    <property type="component" value="Unassembled WGS sequence"/>
</dbReference>
<accession>A0A1M7RUZ4</accession>